<dbReference type="InterPro" id="IPR036097">
    <property type="entry name" value="HisK_dim/P_sf"/>
</dbReference>
<dbReference type="OrthoDB" id="9810447at2"/>
<evidence type="ECO:0000256" key="4">
    <source>
        <dbReference type="ARBA" id="ARBA00022679"/>
    </source>
</evidence>
<dbReference type="InterPro" id="IPR036890">
    <property type="entry name" value="HATPase_C_sf"/>
</dbReference>
<dbReference type="InterPro" id="IPR004358">
    <property type="entry name" value="Sig_transdc_His_kin-like_C"/>
</dbReference>
<dbReference type="InterPro" id="IPR005467">
    <property type="entry name" value="His_kinase_dom"/>
</dbReference>
<dbReference type="Gene3D" id="1.10.287.130">
    <property type="match status" value="1"/>
</dbReference>
<dbReference type="Gene3D" id="3.30.565.10">
    <property type="entry name" value="Histidine kinase-like ATPase, C-terminal domain"/>
    <property type="match status" value="1"/>
</dbReference>
<evidence type="ECO:0000256" key="3">
    <source>
        <dbReference type="ARBA" id="ARBA00022553"/>
    </source>
</evidence>
<protein>
    <recommendedName>
        <fullName evidence="2">histidine kinase</fullName>
        <ecNumber evidence="2">2.7.13.3</ecNumber>
    </recommendedName>
</protein>
<dbReference type="InterPro" id="IPR003661">
    <property type="entry name" value="HisK_dim/P_dom"/>
</dbReference>
<sequence>MKGKLIILFFLLFVYSPSPAQSEQDSLKIIAVLYRAQSIRLNNPDSAIYYCKQTIASLKPKNNYLNGFAYYTLAYSNWVKANYKLSAEYGYRSLKFMETTPYDYEKSLILLELCRTFLDLHNPEEGRKYLNMVYDIAILHPEDPKVLANYYRELSFYYAEVNKNDSAVYASDKGIEIYDLLNDTLNTSVLYGRKARVLLSENKFNEALQLSTKALILDSLVQNKRGYGISNYQVASALVGLEQYDKAIGYLKKAISTSYEINNWQALFKAHEKLSEVYLFKKEPYNSLVHTNLASQFKDSLFNATSLGQIEEMKILYETEQKDNTISLLAKENALKQQQSNNQRIIVFSLIIIIILLWALLFIQMNAKRAHRKANEELSSKNKSIEQQKEEMEVQAEKLHDLNQLKSKLFSVISHDLRGPVNNLQSLLDLFTKNLLTQEEFIKHSDKLKANVNVTQRTLENLLNWSMSQMEGIRTRPVIIDIKGTVDEATRLLHDIANRKEVVIKNNIEATQLVYADPDQVQVILRNLIHNGIKFSKSGSCVYVTANAIEKDCYITIKDEGIGMTESEIQRLELTKDHFTKIGTLQEKGTGLGFLLCREFVQHNGGQMFVKSESGIGTEITFTLPLA</sequence>
<keyword evidence="8" id="KW-0812">Transmembrane</keyword>
<dbReference type="SUPFAM" id="SSF55874">
    <property type="entry name" value="ATPase domain of HSP90 chaperone/DNA topoisomerase II/histidine kinase"/>
    <property type="match status" value="1"/>
</dbReference>
<feature type="signal peptide" evidence="9">
    <location>
        <begin position="1"/>
        <end position="20"/>
    </location>
</feature>
<dbReference type="Proteomes" id="UP000288227">
    <property type="component" value="Unassembled WGS sequence"/>
</dbReference>
<evidence type="ECO:0000256" key="2">
    <source>
        <dbReference type="ARBA" id="ARBA00012438"/>
    </source>
</evidence>
<evidence type="ECO:0000256" key="8">
    <source>
        <dbReference type="SAM" id="Phobius"/>
    </source>
</evidence>
<keyword evidence="4" id="KW-0808">Transferase</keyword>
<evidence type="ECO:0000256" key="5">
    <source>
        <dbReference type="ARBA" id="ARBA00022777"/>
    </source>
</evidence>
<dbReference type="PANTHER" id="PTHR43711:SF1">
    <property type="entry name" value="HISTIDINE KINASE 1"/>
    <property type="match status" value="1"/>
</dbReference>
<keyword evidence="8" id="KW-0472">Membrane</keyword>
<gene>
    <name evidence="11" type="ORF">SanaruYs_29170</name>
</gene>
<organism evidence="11 12">
    <name type="scientific">Chryseotalea sanaruensis</name>
    <dbReference type="NCBI Taxonomy" id="2482724"/>
    <lineage>
        <taxon>Bacteria</taxon>
        <taxon>Pseudomonadati</taxon>
        <taxon>Bacteroidota</taxon>
        <taxon>Cytophagia</taxon>
        <taxon>Cytophagales</taxon>
        <taxon>Chryseotaleaceae</taxon>
        <taxon>Chryseotalea</taxon>
    </lineage>
</organism>
<dbReference type="InterPro" id="IPR011990">
    <property type="entry name" value="TPR-like_helical_dom_sf"/>
</dbReference>
<dbReference type="GO" id="GO:0000155">
    <property type="term" value="F:phosphorelay sensor kinase activity"/>
    <property type="evidence" value="ECO:0007669"/>
    <property type="project" value="InterPro"/>
</dbReference>
<evidence type="ECO:0000259" key="10">
    <source>
        <dbReference type="PROSITE" id="PS50109"/>
    </source>
</evidence>
<evidence type="ECO:0000256" key="1">
    <source>
        <dbReference type="ARBA" id="ARBA00000085"/>
    </source>
</evidence>
<dbReference type="PANTHER" id="PTHR43711">
    <property type="entry name" value="TWO-COMPONENT HISTIDINE KINASE"/>
    <property type="match status" value="1"/>
</dbReference>
<comment type="caution">
    <text evidence="11">The sequence shown here is derived from an EMBL/GenBank/DDBJ whole genome shotgun (WGS) entry which is preliminary data.</text>
</comment>
<dbReference type="Pfam" id="PF02518">
    <property type="entry name" value="HATPase_c"/>
    <property type="match status" value="1"/>
</dbReference>
<evidence type="ECO:0000313" key="12">
    <source>
        <dbReference type="Proteomes" id="UP000288227"/>
    </source>
</evidence>
<keyword evidence="3" id="KW-0597">Phosphoprotein</keyword>
<dbReference type="RefSeq" id="WP_127123332.1">
    <property type="nucleotide sequence ID" value="NZ_BHXQ01000005.1"/>
</dbReference>
<comment type="catalytic activity">
    <reaction evidence="1">
        <text>ATP + protein L-histidine = ADP + protein N-phospho-L-histidine.</text>
        <dbReference type="EC" id="2.7.13.3"/>
    </reaction>
</comment>
<dbReference type="EMBL" id="BHXQ01000005">
    <property type="protein sequence ID" value="GCC52679.1"/>
    <property type="molecule type" value="Genomic_DNA"/>
</dbReference>
<dbReference type="InterPro" id="IPR050736">
    <property type="entry name" value="Sensor_HK_Regulatory"/>
</dbReference>
<evidence type="ECO:0000256" key="6">
    <source>
        <dbReference type="ARBA" id="ARBA00023012"/>
    </source>
</evidence>
<keyword evidence="12" id="KW-1185">Reference proteome</keyword>
<keyword evidence="9" id="KW-0732">Signal</keyword>
<keyword evidence="6" id="KW-0902">Two-component regulatory system</keyword>
<dbReference type="Gene3D" id="1.25.40.10">
    <property type="entry name" value="Tetratricopeptide repeat domain"/>
    <property type="match status" value="2"/>
</dbReference>
<reference evidence="11 12" key="1">
    <citation type="submission" date="2018-11" db="EMBL/GenBank/DDBJ databases">
        <title>Chryseotalea sanarue gen. nov., sp., nov., a member of the family Cytophagaceae, isolated from a brackish lake in Hamamatsu Japan.</title>
        <authorList>
            <person name="Maejima Y."/>
            <person name="Iino T."/>
            <person name="Muraguchi Y."/>
            <person name="Fukuda K."/>
            <person name="Ohkuma M."/>
            <person name="Moriuchi R."/>
            <person name="Dohra H."/>
            <person name="Kimbara K."/>
            <person name="Shintani M."/>
        </authorList>
    </citation>
    <scope>NUCLEOTIDE SEQUENCE [LARGE SCALE GENOMIC DNA]</scope>
    <source>
        <strain evidence="11 12">Ys</strain>
    </source>
</reference>
<evidence type="ECO:0000313" key="11">
    <source>
        <dbReference type="EMBL" id="GCC52679.1"/>
    </source>
</evidence>
<dbReference type="SUPFAM" id="SSF47384">
    <property type="entry name" value="Homodimeric domain of signal transducing histidine kinase"/>
    <property type="match status" value="1"/>
</dbReference>
<dbReference type="EC" id="2.7.13.3" evidence="2"/>
<dbReference type="PRINTS" id="PR00344">
    <property type="entry name" value="BCTRLSENSOR"/>
</dbReference>
<keyword evidence="5" id="KW-0418">Kinase</keyword>
<dbReference type="SUPFAM" id="SSF48452">
    <property type="entry name" value="TPR-like"/>
    <property type="match status" value="2"/>
</dbReference>
<dbReference type="SMART" id="SM00387">
    <property type="entry name" value="HATPase_c"/>
    <property type="match status" value="1"/>
</dbReference>
<keyword evidence="7" id="KW-0175">Coiled coil</keyword>
<dbReference type="InterPro" id="IPR003594">
    <property type="entry name" value="HATPase_dom"/>
</dbReference>
<feature type="domain" description="Histidine kinase" evidence="10">
    <location>
        <begin position="412"/>
        <end position="627"/>
    </location>
</feature>
<accession>A0A401UCR8</accession>
<keyword evidence="8" id="KW-1133">Transmembrane helix</keyword>
<feature type="chain" id="PRO_5019390487" description="histidine kinase" evidence="9">
    <location>
        <begin position="21"/>
        <end position="627"/>
    </location>
</feature>
<proteinExistence type="predicted"/>
<dbReference type="PROSITE" id="PS50109">
    <property type="entry name" value="HIS_KIN"/>
    <property type="match status" value="1"/>
</dbReference>
<evidence type="ECO:0000256" key="7">
    <source>
        <dbReference type="SAM" id="Coils"/>
    </source>
</evidence>
<feature type="transmembrane region" description="Helical" evidence="8">
    <location>
        <begin position="345"/>
        <end position="363"/>
    </location>
</feature>
<dbReference type="CDD" id="cd00082">
    <property type="entry name" value="HisKA"/>
    <property type="match status" value="1"/>
</dbReference>
<dbReference type="AlphaFoldDB" id="A0A401UCR8"/>
<feature type="coiled-coil region" evidence="7">
    <location>
        <begin position="368"/>
        <end position="405"/>
    </location>
</feature>
<name>A0A401UCR8_9BACT</name>
<evidence type="ECO:0000256" key="9">
    <source>
        <dbReference type="SAM" id="SignalP"/>
    </source>
</evidence>